<name>A0A4U0RZC2_9RHOB</name>
<keyword evidence="6 10" id="KW-0067">ATP-binding</keyword>
<evidence type="ECO:0000313" key="11">
    <source>
        <dbReference type="Proteomes" id="UP000309747"/>
    </source>
</evidence>
<dbReference type="SUPFAM" id="SSF52540">
    <property type="entry name" value="P-loop containing nucleoside triphosphate hydrolases"/>
    <property type="match status" value="1"/>
</dbReference>
<dbReference type="GO" id="GO:0005886">
    <property type="term" value="C:plasma membrane"/>
    <property type="evidence" value="ECO:0007669"/>
    <property type="project" value="UniProtKB-SubCell"/>
</dbReference>
<evidence type="ECO:0000256" key="8">
    <source>
        <dbReference type="SAM" id="MobiDB-lite"/>
    </source>
</evidence>
<evidence type="ECO:0000256" key="3">
    <source>
        <dbReference type="ARBA" id="ARBA00022448"/>
    </source>
</evidence>
<dbReference type="Pfam" id="PF00005">
    <property type="entry name" value="ABC_tran"/>
    <property type="match status" value="1"/>
</dbReference>
<dbReference type="FunFam" id="3.40.50.300:FF:000016">
    <property type="entry name" value="Oligopeptide ABC transporter ATP-binding component"/>
    <property type="match status" value="1"/>
</dbReference>
<dbReference type="CDD" id="cd03257">
    <property type="entry name" value="ABC_NikE_OppD_transporters"/>
    <property type="match status" value="1"/>
</dbReference>
<sequence length="370" mass="39565">MALLTLTDLSVRFATNDAEVRAVTDVNLTVNAGDTLGIVGESGSGKSQLSFAIMGLLARNGRASGSVMFDGQQILNAPVKVLNRIRAEQIAMIFQDPMTSLNPYMRVADQMAEVLTLHKGMGKREAVAESVRMLDAVKIPDAKSRIRLYPHEFSGGMRQRVMIAMALLCRPKLLIADEPTTALDVTVQAQIMALLSDLQRDFGMAMILITHDLGVVAGSCERVAVMYGGRIRETGPVRPIFAEATHPYTQGLLDAIPRVDQEDEELRAIPGQPPNMSNPPPGCAFQPRCPYAREGCDSIDPPLEIFAPDRARACHAPVAEVLARRTTRHPDTDQPAAHPAAHPGAVADSAIPRGAVAGAGAAGTPTEGQP</sequence>
<dbReference type="OrthoDB" id="9802264at2"/>
<dbReference type="PANTHER" id="PTHR43297">
    <property type="entry name" value="OLIGOPEPTIDE TRANSPORT ATP-BINDING PROTEIN APPD"/>
    <property type="match status" value="1"/>
</dbReference>
<accession>A0A4U0RZC2</accession>
<feature type="compositionally biased region" description="Low complexity" evidence="8">
    <location>
        <begin position="333"/>
        <end position="363"/>
    </location>
</feature>
<dbReference type="InterPro" id="IPR013563">
    <property type="entry name" value="Oligopep_ABC_C"/>
</dbReference>
<dbReference type="InterPro" id="IPR003593">
    <property type="entry name" value="AAA+_ATPase"/>
</dbReference>
<comment type="caution">
    <text evidence="10">The sequence shown here is derived from an EMBL/GenBank/DDBJ whole genome shotgun (WGS) entry which is preliminary data.</text>
</comment>
<reference evidence="10 11" key="1">
    <citation type="submission" date="2019-04" db="EMBL/GenBank/DDBJ databases">
        <authorList>
            <person name="Li J."/>
        </authorList>
    </citation>
    <scope>NUCLEOTIDE SEQUENCE [LARGE SCALE GENOMIC DNA]</scope>
    <source>
        <strain evidence="10 11">KCTC 42687</strain>
    </source>
</reference>
<evidence type="ECO:0000256" key="5">
    <source>
        <dbReference type="ARBA" id="ARBA00022741"/>
    </source>
</evidence>
<dbReference type="InterPro" id="IPR050388">
    <property type="entry name" value="ABC_Ni/Peptide_Import"/>
</dbReference>
<gene>
    <name evidence="10" type="primary">oppD</name>
    <name evidence="10" type="ORF">FA743_00190</name>
</gene>
<dbReference type="GO" id="GO:0015833">
    <property type="term" value="P:peptide transport"/>
    <property type="evidence" value="ECO:0007669"/>
    <property type="project" value="InterPro"/>
</dbReference>
<dbReference type="GO" id="GO:0005524">
    <property type="term" value="F:ATP binding"/>
    <property type="evidence" value="ECO:0007669"/>
    <property type="project" value="UniProtKB-KW"/>
</dbReference>
<evidence type="ECO:0000256" key="1">
    <source>
        <dbReference type="ARBA" id="ARBA00004417"/>
    </source>
</evidence>
<feature type="region of interest" description="Disordered" evidence="8">
    <location>
        <begin position="326"/>
        <end position="370"/>
    </location>
</feature>
<organism evidence="10 11">
    <name type="scientific">Paracoccus gahaiensis</name>
    <dbReference type="NCBI Taxonomy" id="1706839"/>
    <lineage>
        <taxon>Bacteria</taxon>
        <taxon>Pseudomonadati</taxon>
        <taxon>Pseudomonadota</taxon>
        <taxon>Alphaproteobacteria</taxon>
        <taxon>Rhodobacterales</taxon>
        <taxon>Paracoccaceae</taxon>
        <taxon>Paracoccus</taxon>
    </lineage>
</organism>
<dbReference type="Proteomes" id="UP000309747">
    <property type="component" value="Unassembled WGS sequence"/>
</dbReference>
<dbReference type="SMART" id="SM00382">
    <property type="entry name" value="AAA"/>
    <property type="match status" value="1"/>
</dbReference>
<dbReference type="EMBL" id="SUNI01000001">
    <property type="protein sequence ID" value="TJZ93734.1"/>
    <property type="molecule type" value="Genomic_DNA"/>
</dbReference>
<dbReference type="InterPro" id="IPR017871">
    <property type="entry name" value="ABC_transporter-like_CS"/>
</dbReference>
<proteinExistence type="inferred from homology"/>
<dbReference type="GO" id="GO:0055085">
    <property type="term" value="P:transmembrane transport"/>
    <property type="evidence" value="ECO:0007669"/>
    <property type="project" value="UniProtKB-ARBA"/>
</dbReference>
<dbReference type="PROSITE" id="PS50893">
    <property type="entry name" value="ABC_TRANSPORTER_2"/>
    <property type="match status" value="1"/>
</dbReference>
<dbReference type="NCBIfam" id="TIGR01727">
    <property type="entry name" value="oligo_HPY"/>
    <property type="match status" value="1"/>
</dbReference>
<dbReference type="RefSeq" id="WP_136883878.1">
    <property type="nucleotide sequence ID" value="NZ_SUNI01000001.1"/>
</dbReference>
<keyword evidence="11" id="KW-1185">Reference proteome</keyword>
<comment type="similarity">
    <text evidence="2">Belongs to the ABC transporter superfamily.</text>
</comment>
<evidence type="ECO:0000256" key="7">
    <source>
        <dbReference type="ARBA" id="ARBA00023136"/>
    </source>
</evidence>
<comment type="subcellular location">
    <subcellularLocation>
        <location evidence="1">Cell inner membrane</location>
        <topology evidence="1">Peripheral membrane protein</topology>
    </subcellularLocation>
</comment>
<dbReference type="PROSITE" id="PS00211">
    <property type="entry name" value="ABC_TRANSPORTER_1"/>
    <property type="match status" value="1"/>
</dbReference>
<dbReference type="AlphaFoldDB" id="A0A4U0RZC2"/>
<evidence type="ECO:0000256" key="4">
    <source>
        <dbReference type="ARBA" id="ARBA00022475"/>
    </source>
</evidence>
<dbReference type="PANTHER" id="PTHR43297:SF7">
    <property type="entry name" value="D,D-DIPEPTIDE TRANSPORT ATP-BINDING PROTEIN DDPD-RELATED"/>
    <property type="match status" value="1"/>
</dbReference>
<dbReference type="Pfam" id="PF08352">
    <property type="entry name" value="oligo_HPY"/>
    <property type="match status" value="1"/>
</dbReference>
<evidence type="ECO:0000313" key="10">
    <source>
        <dbReference type="EMBL" id="TJZ93734.1"/>
    </source>
</evidence>
<keyword evidence="7" id="KW-0472">Membrane</keyword>
<evidence type="ECO:0000259" key="9">
    <source>
        <dbReference type="PROSITE" id="PS50893"/>
    </source>
</evidence>
<evidence type="ECO:0000256" key="2">
    <source>
        <dbReference type="ARBA" id="ARBA00005417"/>
    </source>
</evidence>
<feature type="domain" description="ABC transporter" evidence="9">
    <location>
        <begin position="4"/>
        <end position="253"/>
    </location>
</feature>
<dbReference type="InterPro" id="IPR003439">
    <property type="entry name" value="ABC_transporter-like_ATP-bd"/>
</dbReference>
<dbReference type="InterPro" id="IPR027417">
    <property type="entry name" value="P-loop_NTPase"/>
</dbReference>
<keyword evidence="5" id="KW-0547">Nucleotide-binding</keyword>
<dbReference type="Gene3D" id="3.40.50.300">
    <property type="entry name" value="P-loop containing nucleotide triphosphate hydrolases"/>
    <property type="match status" value="1"/>
</dbReference>
<keyword evidence="4" id="KW-1003">Cell membrane</keyword>
<protein>
    <submittedName>
        <fullName evidence="10">Oligopeptide ABC transporter ATP-binding protein OppD</fullName>
    </submittedName>
</protein>
<keyword evidence="3" id="KW-0813">Transport</keyword>
<evidence type="ECO:0000256" key="6">
    <source>
        <dbReference type="ARBA" id="ARBA00022840"/>
    </source>
</evidence>
<dbReference type="GO" id="GO:0016887">
    <property type="term" value="F:ATP hydrolysis activity"/>
    <property type="evidence" value="ECO:0007669"/>
    <property type="project" value="InterPro"/>
</dbReference>